<evidence type="ECO:0000256" key="2">
    <source>
        <dbReference type="ARBA" id="ARBA00022803"/>
    </source>
</evidence>
<dbReference type="RefSeq" id="XP_003063414.1">
    <property type="nucleotide sequence ID" value="XM_003063368.1"/>
</dbReference>
<dbReference type="SMART" id="SM00028">
    <property type="entry name" value="TPR"/>
    <property type="match status" value="3"/>
</dbReference>
<gene>
    <name evidence="4" type="ORF">MICPUCDRAFT_6477</name>
</gene>
<organism evidence="5">
    <name type="scientific">Micromonas pusilla (strain CCMP1545)</name>
    <name type="common">Picoplanktonic green alga</name>
    <dbReference type="NCBI Taxonomy" id="564608"/>
    <lineage>
        <taxon>Eukaryota</taxon>
        <taxon>Viridiplantae</taxon>
        <taxon>Chlorophyta</taxon>
        <taxon>Mamiellophyceae</taxon>
        <taxon>Mamiellales</taxon>
        <taxon>Mamiellaceae</taxon>
        <taxon>Micromonas</taxon>
    </lineage>
</organism>
<proteinExistence type="predicted"/>
<sequence length="187" mass="20283">GDYDAADAAWTRAIEIDPTNAAAWGNRGTSRLQAGRWADARDDLEKAVGLSPDANAPDALTLNNLGNAEGACGRWDVAAAYFLEASKSRDLRDIALANFALAKFQVGDVDAALRATRSLLRRDPEFWDARAATAAFLWARGDEEDAEAEWTKARPDDTPCALYADVRTVAGRWPPRCTAALDAFLRV</sequence>
<feature type="non-terminal residue" evidence="4">
    <location>
        <position position="1"/>
    </location>
</feature>
<reference evidence="4 5" key="1">
    <citation type="journal article" date="2009" name="Science">
        <title>Green evolution and dynamic adaptations revealed by genomes of the marine picoeukaryotes Micromonas.</title>
        <authorList>
            <person name="Worden A.Z."/>
            <person name="Lee J.H."/>
            <person name="Mock T."/>
            <person name="Rouze P."/>
            <person name="Simmons M.P."/>
            <person name="Aerts A.L."/>
            <person name="Allen A.E."/>
            <person name="Cuvelier M.L."/>
            <person name="Derelle E."/>
            <person name="Everett M.V."/>
            <person name="Foulon E."/>
            <person name="Grimwood J."/>
            <person name="Gundlach H."/>
            <person name="Henrissat B."/>
            <person name="Napoli C."/>
            <person name="McDonald S.M."/>
            <person name="Parker M.S."/>
            <person name="Rombauts S."/>
            <person name="Salamov A."/>
            <person name="Von Dassow P."/>
            <person name="Badger J.H."/>
            <person name="Coutinho P.M."/>
            <person name="Demir E."/>
            <person name="Dubchak I."/>
            <person name="Gentemann C."/>
            <person name="Eikrem W."/>
            <person name="Gready J.E."/>
            <person name="John U."/>
            <person name="Lanier W."/>
            <person name="Lindquist E.A."/>
            <person name="Lucas S."/>
            <person name="Mayer K.F."/>
            <person name="Moreau H."/>
            <person name="Not F."/>
            <person name="Otillar R."/>
            <person name="Panaud O."/>
            <person name="Pangilinan J."/>
            <person name="Paulsen I."/>
            <person name="Piegu B."/>
            <person name="Poliakov A."/>
            <person name="Robbens S."/>
            <person name="Schmutz J."/>
            <person name="Toulza E."/>
            <person name="Wyss T."/>
            <person name="Zelensky A."/>
            <person name="Zhou K."/>
            <person name="Armbrust E.V."/>
            <person name="Bhattacharya D."/>
            <person name="Goodenough U.W."/>
            <person name="Van de Peer Y."/>
            <person name="Grigoriev I.V."/>
        </authorList>
    </citation>
    <scope>NUCLEOTIDE SEQUENCE [LARGE SCALE GENOMIC DNA]</scope>
    <source>
        <strain evidence="4 5">CCMP1545</strain>
    </source>
</reference>
<keyword evidence="1" id="KW-0677">Repeat</keyword>
<dbReference type="InterPro" id="IPR019734">
    <property type="entry name" value="TPR_rpt"/>
</dbReference>
<dbReference type="GeneID" id="9688853"/>
<evidence type="ECO:0000313" key="4">
    <source>
        <dbReference type="EMBL" id="EEH52550.1"/>
    </source>
</evidence>
<dbReference type="STRING" id="564608.C1N5S2"/>
<accession>C1N5S2</accession>
<evidence type="ECO:0000256" key="3">
    <source>
        <dbReference type="PROSITE-ProRule" id="PRU00339"/>
    </source>
</evidence>
<protein>
    <submittedName>
        <fullName evidence="4">Predicted protein</fullName>
    </submittedName>
</protein>
<dbReference type="InterPro" id="IPR011990">
    <property type="entry name" value="TPR-like_helical_dom_sf"/>
</dbReference>
<dbReference type="Gene3D" id="1.25.40.10">
    <property type="entry name" value="Tetratricopeptide repeat domain"/>
    <property type="match status" value="1"/>
</dbReference>
<dbReference type="Pfam" id="PF13432">
    <property type="entry name" value="TPR_16"/>
    <property type="match status" value="2"/>
</dbReference>
<dbReference type="PANTHER" id="PTHR44858">
    <property type="entry name" value="TETRATRICOPEPTIDE REPEAT PROTEIN 6"/>
    <property type="match status" value="1"/>
</dbReference>
<evidence type="ECO:0000256" key="1">
    <source>
        <dbReference type="ARBA" id="ARBA00022737"/>
    </source>
</evidence>
<feature type="repeat" description="TPR" evidence="3">
    <location>
        <begin position="21"/>
        <end position="54"/>
    </location>
</feature>
<dbReference type="SUPFAM" id="SSF48452">
    <property type="entry name" value="TPR-like"/>
    <property type="match status" value="1"/>
</dbReference>
<evidence type="ECO:0000313" key="5">
    <source>
        <dbReference type="Proteomes" id="UP000001876"/>
    </source>
</evidence>
<dbReference type="eggNOG" id="KOG2947">
    <property type="taxonomic scope" value="Eukaryota"/>
</dbReference>
<dbReference type="InterPro" id="IPR050498">
    <property type="entry name" value="Ycf3"/>
</dbReference>
<dbReference type="KEGG" id="mpp:MICPUCDRAFT_6477"/>
<keyword evidence="5" id="KW-1185">Reference proteome</keyword>
<dbReference type="Proteomes" id="UP000001876">
    <property type="component" value="Unassembled WGS sequence"/>
</dbReference>
<dbReference type="PROSITE" id="PS50005">
    <property type="entry name" value="TPR"/>
    <property type="match status" value="1"/>
</dbReference>
<dbReference type="OrthoDB" id="204058at2759"/>
<keyword evidence="2 3" id="KW-0802">TPR repeat</keyword>
<dbReference type="OMA" id="PAVWSNR"/>
<dbReference type="EMBL" id="GG663748">
    <property type="protein sequence ID" value="EEH52550.1"/>
    <property type="molecule type" value="Genomic_DNA"/>
</dbReference>
<dbReference type="AlphaFoldDB" id="C1N5S2"/>
<name>C1N5S2_MICPC</name>
<feature type="non-terminal residue" evidence="4">
    <location>
        <position position="187"/>
    </location>
</feature>
<dbReference type="PANTHER" id="PTHR44858:SF1">
    <property type="entry name" value="UDP-N-ACETYLGLUCOSAMINE--PEPTIDE N-ACETYLGLUCOSAMINYLTRANSFERASE SPINDLY-RELATED"/>
    <property type="match status" value="1"/>
</dbReference>